<dbReference type="KEGG" id="bths:CNY62_09165"/>
<organism evidence="1 2">
    <name type="scientific">Brochothrix thermosphacta</name>
    <name type="common">Microbacterium thermosphactum</name>
    <dbReference type="NCBI Taxonomy" id="2756"/>
    <lineage>
        <taxon>Bacteria</taxon>
        <taxon>Bacillati</taxon>
        <taxon>Bacillota</taxon>
        <taxon>Bacilli</taxon>
        <taxon>Bacillales</taxon>
        <taxon>Listeriaceae</taxon>
        <taxon>Brochothrix</taxon>
    </lineage>
</organism>
<dbReference type="SUPFAM" id="SSF46785">
    <property type="entry name" value="Winged helix' DNA-binding domain"/>
    <property type="match status" value="1"/>
</dbReference>
<accession>A0A1D2LXJ8</accession>
<gene>
    <name evidence="1" type="ORF">CNY62_09165</name>
</gene>
<dbReference type="OrthoDB" id="9759607at2"/>
<dbReference type="RefSeq" id="WP_069126535.1">
    <property type="nucleotide sequence ID" value="NZ_CP023483.1"/>
</dbReference>
<sequence>MEFVKRYPLVNEKAIFIECILRNLKSRRQLFEKNDTFILAAQEVYLINKGTLFQMNLLKEHFLYNYLTAQDFVVKIDPEKKIKLMAVENGEMIIFSKKEVFDFLNQEKLLANFYLTLLEKSYSVTDYLSTASTFSSLDKVKYVLYSIIQHVDEEPTNGFLPLPSWVNKKTIAQISQCSVSIVSKTMRNLEEENLLRIEHEIWYKHTRL</sequence>
<dbReference type="Proteomes" id="UP000243591">
    <property type="component" value="Chromosome"/>
</dbReference>
<evidence type="ECO:0000313" key="1">
    <source>
        <dbReference type="EMBL" id="ATF26546.1"/>
    </source>
</evidence>
<dbReference type="InterPro" id="IPR036390">
    <property type="entry name" value="WH_DNA-bd_sf"/>
</dbReference>
<protein>
    <submittedName>
        <fullName evidence="1">Crp/Fnr family transcriptional regulator</fullName>
    </submittedName>
</protein>
<proteinExistence type="predicted"/>
<dbReference type="EMBL" id="CP023483">
    <property type="protein sequence ID" value="ATF26546.1"/>
    <property type="molecule type" value="Genomic_DNA"/>
</dbReference>
<reference evidence="1 2" key="1">
    <citation type="submission" date="2017-09" db="EMBL/GenBank/DDBJ databases">
        <title>Complete Genome Sequences of Two Strains of the Meat Spoilage Bacterium Brochothrix thermosphacta Isolated from Ground Chicken.</title>
        <authorList>
            <person name="Paoli G.C."/>
            <person name="Wijey C."/>
            <person name="Chen C.-Y."/>
            <person name="Nguyen L."/>
            <person name="Yan X."/>
            <person name="Irwin P.L."/>
        </authorList>
    </citation>
    <scope>NUCLEOTIDE SEQUENCE [LARGE SCALE GENOMIC DNA]</scope>
    <source>
        <strain evidence="1 2">BI</strain>
    </source>
</reference>
<dbReference type="InterPro" id="IPR014710">
    <property type="entry name" value="RmlC-like_jellyroll"/>
</dbReference>
<dbReference type="AlphaFoldDB" id="A0A1D2LXJ8"/>
<name>A0A1D2LXJ8_BROTH</name>
<dbReference type="Gene3D" id="2.60.120.10">
    <property type="entry name" value="Jelly Rolls"/>
    <property type="match status" value="1"/>
</dbReference>
<evidence type="ECO:0000313" key="2">
    <source>
        <dbReference type="Proteomes" id="UP000243591"/>
    </source>
</evidence>
<keyword evidence="2" id="KW-1185">Reference proteome</keyword>